<dbReference type="Proteomes" id="UP001595632">
    <property type="component" value="Unassembled WGS sequence"/>
</dbReference>
<keyword evidence="2" id="KW-1185">Reference proteome</keyword>
<evidence type="ECO:0008006" key="3">
    <source>
        <dbReference type="Google" id="ProtNLM"/>
    </source>
</evidence>
<name>A0ABV7GV07_9RHOB</name>
<sequence length="436" mass="45754">MPDHAPSFPDIVLPHLDGIKLPRMRRVRVRQPDIPPLDDPAAAVRAALDGAAGLFALGPGASVAVAVGSRGIADIDVVAGAAVGWLRSRGFAPFIVPGMGSHGGGTAEGQAAVLAKLGITEASMGCPVRATMDTARYGEIEGGFTCHFDANAAAADGVLVINRVKAHTSFPRPVESGLTKMLAVGLGKQQGARTVHMIGPQGLARTLPRLAARIVERAPLSAGLAIVENAAERIALIEAVAPAEFYDTDARLLQVSKGAMARMPFDQLDGLIVERVGKDISGAGMDPAVCGRTDIRGVDNPETPFVHKIAVLGMTEKTAGNGMGVGVADFAPKALIEELDLKAIYMNAVTATVIEKARIPVVLPDERAVLRALVATCWASGEPRICQIRSTLHLEEMAVTDVLAEELRARDLILSEDPPAPMTFDAEGRLVERLDP</sequence>
<dbReference type="Gene3D" id="3.40.50.11440">
    <property type="match status" value="1"/>
</dbReference>
<organism evidence="1 2">
    <name type="scientific">Psychromarinibacter halotolerans</name>
    <dbReference type="NCBI Taxonomy" id="1775175"/>
    <lineage>
        <taxon>Bacteria</taxon>
        <taxon>Pseudomonadati</taxon>
        <taxon>Pseudomonadota</taxon>
        <taxon>Alphaproteobacteria</taxon>
        <taxon>Rhodobacterales</taxon>
        <taxon>Paracoccaceae</taxon>
        <taxon>Psychromarinibacter</taxon>
    </lineage>
</organism>
<dbReference type="EMBL" id="JBHRTB010000010">
    <property type="protein sequence ID" value="MFC3144186.1"/>
    <property type="molecule type" value="Genomic_DNA"/>
</dbReference>
<reference evidence="2" key="1">
    <citation type="journal article" date="2019" name="Int. J. Syst. Evol. Microbiol.">
        <title>The Global Catalogue of Microorganisms (GCM) 10K type strain sequencing project: providing services to taxonomists for standard genome sequencing and annotation.</title>
        <authorList>
            <consortium name="The Broad Institute Genomics Platform"/>
            <consortium name="The Broad Institute Genome Sequencing Center for Infectious Disease"/>
            <person name="Wu L."/>
            <person name="Ma J."/>
        </authorList>
    </citation>
    <scope>NUCLEOTIDE SEQUENCE [LARGE SCALE GENOMIC DNA]</scope>
    <source>
        <strain evidence="2">KCTC 52366</strain>
    </source>
</reference>
<evidence type="ECO:0000313" key="1">
    <source>
        <dbReference type="EMBL" id="MFC3144186.1"/>
    </source>
</evidence>
<protein>
    <recommendedName>
        <fullName evidence="3">LarA-like N-terminal domain-containing protein</fullName>
    </recommendedName>
</protein>
<accession>A0ABV7GV07</accession>
<evidence type="ECO:0000313" key="2">
    <source>
        <dbReference type="Proteomes" id="UP001595632"/>
    </source>
</evidence>
<gene>
    <name evidence="1" type="ORF">ACFOGP_15805</name>
</gene>
<comment type="caution">
    <text evidence="1">The sequence shown here is derived from an EMBL/GenBank/DDBJ whole genome shotgun (WGS) entry which is preliminary data.</text>
</comment>
<dbReference type="RefSeq" id="WP_275631446.1">
    <property type="nucleotide sequence ID" value="NZ_JARGYD010000001.1"/>
</dbReference>
<proteinExistence type="predicted"/>